<comment type="caution">
    <text evidence="1">The sequence shown here is derived from an EMBL/GenBank/DDBJ whole genome shotgun (WGS) entry which is preliminary data.</text>
</comment>
<dbReference type="PANTHER" id="PTHR47829">
    <property type="entry name" value="HYDROLASE, PUTATIVE (AFU_ORTHOLOGUE AFUA_1G12880)-RELATED"/>
    <property type="match status" value="1"/>
</dbReference>
<dbReference type="NCBIfam" id="TIGR01509">
    <property type="entry name" value="HAD-SF-IA-v3"/>
    <property type="match status" value="1"/>
</dbReference>
<sequence>MASNASKEERRVVIFDVGGVVADSPINAIREFCRARQIEDLNPFLFSSSAWHRLERDQLAWTDFPEAALAECRERQFQPGVALGVEGWRDLQKVIKSGYAQLRPEMLEAIHRLRQAGFVVCALTNNFAEAKGSAAAEALARFRSLFDHFIESASSGMRKPEVAFYQHALQTIGCRAEEAIFLDDIGKNLKPAAAMGIWTIHVENGRPKQYLEALQKLQALVKIPLSSEPSKL</sequence>
<dbReference type="PRINTS" id="PR00413">
    <property type="entry name" value="HADHALOGNASE"/>
</dbReference>
<keyword evidence="2" id="KW-1185">Reference proteome</keyword>
<dbReference type="InterPro" id="IPR052898">
    <property type="entry name" value="ACAD10-like"/>
</dbReference>
<reference evidence="1 2" key="1">
    <citation type="submission" date="2024-02" db="EMBL/GenBank/DDBJ databases">
        <authorList>
            <person name="Chen Y."/>
            <person name="Shah S."/>
            <person name="Dougan E. K."/>
            <person name="Thang M."/>
            <person name="Chan C."/>
        </authorList>
    </citation>
    <scope>NUCLEOTIDE SEQUENCE [LARGE SCALE GENOMIC DNA]</scope>
</reference>
<dbReference type="InterPro" id="IPR023198">
    <property type="entry name" value="PGP-like_dom2"/>
</dbReference>
<dbReference type="Gene3D" id="1.10.150.240">
    <property type="entry name" value="Putative phosphatase, domain 2"/>
    <property type="match status" value="1"/>
</dbReference>
<dbReference type="SFLD" id="SFLDG01129">
    <property type="entry name" value="C1.5:_HAD__Beta-PGM__Phosphata"/>
    <property type="match status" value="1"/>
</dbReference>
<evidence type="ECO:0000313" key="1">
    <source>
        <dbReference type="EMBL" id="CAK9109966.1"/>
    </source>
</evidence>
<dbReference type="PANTHER" id="PTHR47829:SF1">
    <property type="entry name" value="HAD FAMILY PHOSPHATASE"/>
    <property type="match status" value="1"/>
</dbReference>
<accession>A0ABP0SCC6</accession>
<dbReference type="InterPro" id="IPR023214">
    <property type="entry name" value="HAD_sf"/>
</dbReference>
<dbReference type="SUPFAM" id="SSF56784">
    <property type="entry name" value="HAD-like"/>
    <property type="match status" value="1"/>
</dbReference>
<protein>
    <submittedName>
        <fullName evidence="1">Uncharacterized protein</fullName>
    </submittedName>
</protein>
<dbReference type="EMBL" id="CAXAMN010027306">
    <property type="protein sequence ID" value="CAK9109966.1"/>
    <property type="molecule type" value="Genomic_DNA"/>
</dbReference>
<dbReference type="SFLD" id="SFLDS00003">
    <property type="entry name" value="Haloacid_Dehalogenase"/>
    <property type="match status" value="1"/>
</dbReference>
<dbReference type="CDD" id="cd02603">
    <property type="entry name" value="HAD_sEH-N_like"/>
    <property type="match status" value="1"/>
</dbReference>
<dbReference type="Pfam" id="PF00702">
    <property type="entry name" value="Hydrolase"/>
    <property type="match status" value="1"/>
</dbReference>
<proteinExistence type="predicted"/>
<dbReference type="Proteomes" id="UP001642484">
    <property type="component" value="Unassembled WGS sequence"/>
</dbReference>
<name>A0ABP0SCC6_9DINO</name>
<dbReference type="InterPro" id="IPR036412">
    <property type="entry name" value="HAD-like_sf"/>
</dbReference>
<organism evidence="1 2">
    <name type="scientific">Durusdinium trenchii</name>
    <dbReference type="NCBI Taxonomy" id="1381693"/>
    <lineage>
        <taxon>Eukaryota</taxon>
        <taxon>Sar</taxon>
        <taxon>Alveolata</taxon>
        <taxon>Dinophyceae</taxon>
        <taxon>Suessiales</taxon>
        <taxon>Symbiodiniaceae</taxon>
        <taxon>Durusdinium</taxon>
    </lineage>
</organism>
<evidence type="ECO:0000313" key="2">
    <source>
        <dbReference type="Proteomes" id="UP001642484"/>
    </source>
</evidence>
<gene>
    <name evidence="1" type="ORF">CCMP2556_LOCUS51155</name>
</gene>
<dbReference type="InterPro" id="IPR006439">
    <property type="entry name" value="HAD-SF_hydro_IA"/>
</dbReference>
<dbReference type="Gene3D" id="3.40.50.1000">
    <property type="entry name" value="HAD superfamily/HAD-like"/>
    <property type="match status" value="1"/>
</dbReference>